<proteinExistence type="predicted"/>
<accession>A0A5M9ISY4</accession>
<evidence type="ECO:0000313" key="2">
    <source>
        <dbReference type="Proteomes" id="UP000323425"/>
    </source>
</evidence>
<evidence type="ECO:0000313" key="1">
    <source>
        <dbReference type="EMBL" id="KAA8559888.1"/>
    </source>
</evidence>
<protein>
    <submittedName>
        <fullName evidence="1">Uncharacterized protein</fullName>
    </submittedName>
</protein>
<dbReference type="Proteomes" id="UP000323425">
    <property type="component" value="Unassembled WGS sequence"/>
</dbReference>
<gene>
    <name evidence="1" type="ORF">FX985_06271</name>
</gene>
<reference evidence="1 2" key="1">
    <citation type="journal article" date="2018" name="Plant Biotechnol. Rep.">
        <title>Diversity and antifungal activity of endophytic bacteria associated with Panax ginseng seedlings.</title>
        <authorList>
            <person name="Park J.M."/>
            <person name="Hong C.E."/>
            <person name="Jo S.H."/>
        </authorList>
    </citation>
    <scope>NUCLEOTIDE SEQUENCE [LARGE SCALE GENOMIC DNA]</scope>
    <source>
        <strain evidence="1 2">PgKB38</strain>
    </source>
</reference>
<dbReference type="EMBL" id="VTFH01000002">
    <property type="protein sequence ID" value="KAA8559888.1"/>
    <property type="molecule type" value="Genomic_DNA"/>
</dbReference>
<dbReference type="AlphaFoldDB" id="A0A5M9ISY4"/>
<organism evidence="1 2">
    <name type="scientific">Pseudomonas extremaustralis</name>
    <dbReference type="NCBI Taxonomy" id="359110"/>
    <lineage>
        <taxon>Bacteria</taxon>
        <taxon>Pseudomonadati</taxon>
        <taxon>Pseudomonadota</taxon>
        <taxon>Gammaproteobacteria</taxon>
        <taxon>Pseudomonadales</taxon>
        <taxon>Pseudomonadaceae</taxon>
        <taxon>Pseudomonas</taxon>
    </lineage>
</organism>
<name>A0A5M9ISY4_9PSED</name>
<comment type="caution">
    <text evidence="1">The sequence shown here is derived from an EMBL/GenBank/DDBJ whole genome shotgun (WGS) entry which is preliminary data.</text>
</comment>
<sequence length="41" mass="4510">MVSPAGIHYPNTTGFFGDSGVIDVTEQLAKRGWFAGCDYDW</sequence>